<organism evidence="2 3">
    <name type="scientific">Nocardioides phosphati</name>
    <dbReference type="NCBI Taxonomy" id="1867775"/>
    <lineage>
        <taxon>Bacteria</taxon>
        <taxon>Bacillati</taxon>
        <taxon>Actinomycetota</taxon>
        <taxon>Actinomycetes</taxon>
        <taxon>Propionibacteriales</taxon>
        <taxon>Nocardioidaceae</taxon>
        <taxon>Nocardioides</taxon>
    </lineage>
</organism>
<evidence type="ECO:0000256" key="1">
    <source>
        <dbReference type="SAM" id="SignalP"/>
    </source>
</evidence>
<evidence type="ECO:0000313" key="2">
    <source>
        <dbReference type="EMBL" id="GGO87776.1"/>
    </source>
</evidence>
<name>A0ABQ2N9K0_9ACTN</name>
<gene>
    <name evidence="2" type="ORF">GCM10011584_13210</name>
</gene>
<evidence type="ECO:0000313" key="3">
    <source>
        <dbReference type="Proteomes" id="UP000655410"/>
    </source>
</evidence>
<dbReference type="PROSITE" id="PS51257">
    <property type="entry name" value="PROKAR_LIPOPROTEIN"/>
    <property type="match status" value="1"/>
</dbReference>
<dbReference type="Proteomes" id="UP000655410">
    <property type="component" value="Unassembled WGS sequence"/>
</dbReference>
<evidence type="ECO:0008006" key="4">
    <source>
        <dbReference type="Google" id="ProtNLM"/>
    </source>
</evidence>
<comment type="caution">
    <text evidence="2">The sequence shown here is derived from an EMBL/GenBank/DDBJ whole genome shotgun (WGS) entry which is preliminary data.</text>
</comment>
<reference evidence="3" key="1">
    <citation type="journal article" date="2019" name="Int. J. Syst. Evol. Microbiol.">
        <title>The Global Catalogue of Microorganisms (GCM) 10K type strain sequencing project: providing services to taxonomists for standard genome sequencing and annotation.</title>
        <authorList>
            <consortium name="The Broad Institute Genomics Platform"/>
            <consortium name="The Broad Institute Genome Sequencing Center for Infectious Disease"/>
            <person name="Wu L."/>
            <person name="Ma J."/>
        </authorList>
    </citation>
    <scope>NUCLEOTIDE SEQUENCE [LARGE SCALE GENOMIC DNA]</scope>
    <source>
        <strain evidence="3">CGMCC 4.7371</strain>
    </source>
</reference>
<protein>
    <recommendedName>
        <fullName evidence="4">Lipoprotein</fullName>
    </recommendedName>
</protein>
<feature type="signal peptide" evidence="1">
    <location>
        <begin position="1"/>
        <end position="19"/>
    </location>
</feature>
<accession>A0ABQ2N9K0</accession>
<keyword evidence="1" id="KW-0732">Signal</keyword>
<feature type="chain" id="PRO_5046145016" description="Lipoprotein" evidence="1">
    <location>
        <begin position="20"/>
        <end position="89"/>
    </location>
</feature>
<dbReference type="RefSeq" id="WP_188783196.1">
    <property type="nucleotide sequence ID" value="NZ_BMNI01000002.1"/>
</dbReference>
<keyword evidence="3" id="KW-1185">Reference proteome</keyword>
<dbReference type="EMBL" id="BMNI01000002">
    <property type="protein sequence ID" value="GGO87776.1"/>
    <property type="molecule type" value="Genomic_DNA"/>
</dbReference>
<sequence>MRRLSVLLVPVALLVAACGGDPEPASTPLPPTTQQFVQQVWDGWTNADRAKTCHDYAKEPVRTVEHLFPDSSGIPVTDVKALLVRECKA</sequence>
<proteinExistence type="predicted"/>